<dbReference type="PANTHER" id="PTHR13522:SF3">
    <property type="entry name" value="U6 SNRNA PHOSPHODIESTERASE 1"/>
    <property type="match status" value="1"/>
</dbReference>
<keyword evidence="8" id="KW-1185">Reference proteome</keyword>
<keyword evidence="4" id="KW-0539">Nucleus</keyword>
<accession>A0A2X0LTF3</accession>
<dbReference type="InterPro" id="IPR027521">
    <property type="entry name" value="Usb1"/>
</dbReference>
<name>A0A2X0LTF3_9BASI</name>
<dbReference type="STRING" id="796604.A0A2X0LTF3"/>
<keyword evidence="2" id="KW-0378">Hydrolase</keyword>
<keyword evidence="3" id="KW-0456">Lyase</keyword>
<evidence type="ECO:0000256" key="1">
    <source>
        <dbReference type="ARBA" id="ARBA00022722"/>
    </source>
</evidence>
<dbReference type="GO" id="GO:0034477">
    <property type="term" value="P:U6 snRNA 3'-end processing"/>
    <property type="evidence" value="ECO:0007669"/>
    <property type="project" value="InterPro"/>
</dbReference>
<evidence type="ECO:0000256" key="2">
    <source>
        <dbReference type="ARBA" id="ARBA00022801"/>
    </source>
</evidence>
<dbReference type="AlphaFoldDB" id="A0A2X0LTF3"/>
<dbReference type="EMBL" id="FQNC01000015">
    <property type="protein sequence ID" value="SGY17638.1"/>
    <property type="molecule type" value="Genomic_DNA"/>
</dbReference>
<dbReference type="Proteomes" id="UP000249464">
    <property type="component" value="Unassembled WGS sequence"/>
</dbReference>
<dbReference type="GO" id="GO:0005634">
    <property type="term" value="C:nucleus"/>
    <property type="evidence" value="ECO:0007669"/>
    <property type="project" value="TreeGrafter"/>
</dbReference>
<organism evidence="7 8">
    <name type="scientific">Microbotryum silenes-dioicae</name>
    <dbReference type="NCBI Taxonomy" id="796604"/>
    <lineage>
        <taxon>Eukaryota</taxon>
        <taxon>Fungi</taxon>
        <taxon>Dikarya</taxon>
        <taxon>Basidiomycota</taxon>
        <taxon>Pucciniomycotina</taxon>
        <taxon>Microbotryomycetes</taxon>
        <taxon>Microbotryales</taxon>
        <taxon>Microbotryaceae</taxon>
        <taxon>Microbotryum</taxon>
    </lineage>
</organism>
<dbReference type="PANTHER" id="PTHR13522">
    <property type="entry name" value="U6 SNRNA PHOSPHODIESTERASE 1"/>
    <property type="match status" value="1"/>
</dbReference>
<evidence type="ECO:0000313" key="8">
    <source>
        <dbReference type="Proteomes" id="UP000249464"/>
    </source>
</evidence>
<dbReference type="GO" id="GO:0016829">
    <property type="term" value="F:lyase activity"/>
    <property type="evidence" value="ECO:0007669"/>
    <property type="project" value="UniProtKB-KW"/>
</dbReference>
<reference evidence="7 8" key="1">
    <citation type="submission" date="2016-11" db="EMBL/GenBank/DDBJ databases">
        <authorList>
            <person name="Jaros S."/>
            <person name="Januszkiewicz K."/>
            <person name="Wedrychowicz H."/>
        </authorList>
    </citation>
    <scope>NUCLEOTIDE SEQUENCE [LARGE SCALE GENOMIC DNA]</scope>
</reference>
<protein>
    <recommendedName>
        <fullName evidence="5">U6 snRNA phosphodiesterase 1</fullName>
    </recommendedName>
    <alternativeName>
        <fullName evidence="6">3'-5' RNA exonuclease USB1</fullName>
    </alternativeName>
</protein>
<evidence type="ECO:0000256" key="3">
    <source>
        <dbReference type="ARBA" id="ARBA00023239"/>
    </source>
</evidence>
<evidence type="ECO:0000256" key="5">
    <source>
        <dbReference type="ARBA" id="ARBA00029543"/>
    </source>
</evidence>
<evidence type="ECO:0000256" key="4">
    <source>
        <dbReference type="ARBA" id="ARBA00023242"/>
    </source>
</evidence>
<evidence type="ECO:0000256" key="6">
    <source>
        <dbReference type="ARBA" id="ARBA00030030"/>
    </source>
</evidence>
<proteinExistence type="predicted"/>
<keyword evidence="1" id="KW-0540">Nuclease</keyword>
<dbReference type="GO" id="GO:0000175">
    <property type="term" value="F:3'-5'-RNA exonuclease activity"/>
    <property type="evidence" value="ECO:0007669"/>
    <property type="project" value="TreeGrafter"/>
</dbReference>
<sequence length="310" mass="34856">MAIKRLDLEALTLVAVHVGHELGCCKSTLDRKLPRIDFDDEPKDKLSRTSVDPVTLIESDETTALRTRIHPHVPGQWPSHVFITIQATEPLKRIIQRCIARSRILVTAEAASTESAASRESIVPLFSESHLADKYGQSASSSAQKEEKKQDELHLSLSRPLMLMTNQRQALLDGVRKAAQVIEPFQARYANFAVLENDQCTTRFLSIEIGNGWDQMNRLTRLIDQTVISLRLEPYYSQPRFHTSIAWTALTSSRRSDQDTLGTAILPFDDEAVQHMNDELGRELRTIPIDVKQIDVKIGPKTTTFELGCG</sequence>
<gene>
    <name evidence="7" type="primary">BQ5605_C015g07843</name>
    <name evidence="7" type="ORF">BQ5605_C015G07843</name>
</gene>
<evidence type="ECO:0000313" key="7">
    <source>
        <dbReference type="EMBL" id="SGY17638.1"/>
    </source>
</evidence>
<dbReference type="Pfam" id="PF09749">
    <property type="entry name" value="HVSL"/>
    <property type="match status" value="1"/>
</dbReference>
<dbReference type="Gene3D" id="3.90.1140.10">
    <property type="entry name" value="Cyclic phosphodiesterase"/>
    <property type="match status" value="1"/>
</dbReference>